<keyword evidence="1" id="KW-0812">Transmembrane</keyword>
<organism evidence="2 3">
    <name type="scientific">Acorus gramineus</name>
    <name type="common">Dwarf sweet flag</name>
    <dbReference type="NCBI Taxonomy" id="55184"/>
    <lineage>
        <taxon>Eukaryota</taxon>
        <taxon>Viridiplantae</taxon>
        <taxon>Streptophyta</taxon>
        <taxon>Embryophyta</taxon>
        <taxon>Tracheophyta</taxon>
        <taxon>Spermatophyta</taxon>
        <taxon>Magnoliopsida</taxon>
        <taxon>Liliopsida</taxon>
        <taxon>Acoraceae</taxon>
        <taxon>Acorus</taxon>
    </lineage>
</organism>
<sequence length="63" mass="7222">MYRKWSLFTMPPVVLGGVFVVCAIPAYLLGGQARFNEKLIHEGERLRHLDRARITKEKQTAHA</sequence>
<protein>
    <submittedName>
        <fullName evidence="2">Uncharacterized protein</fullName>
    </submittedName>
</protein>
<comment type="caution">
    <text evidence="2">The sequence shown here is derived from an EMBL/GenBank/DDBJ whole genome shotgun (WGS) entry which is preliminary data.</text>
</comment>
<gene>
    <name evidence="2" type="ORF">QJS04_geneDACA011099</name>
</gene>
<keyword evidence="3" id="KW-1185">Reference proteome</keyword>
<dbReference type="Proteomes" id="UP001179952">
    <property type="component" value="Unassembled WGS sequence"/>
</dbReference>
<reference evidence="2" key="1">
    <citation type="journal article" date="2023" name="Nat. Commun.">
        <title>Diploid and tetraploid genomes of Acorus and the evolution of monocots.</title>
        <authorList>
            <person name="Ma L."/>
            <person name="Liu K.W."/>
            <person name="Li Z."/>
            <person name="Hsiao Y.Y."/>
            <person name="Qi Y."/>
            <person name="Fu T."/>
            <person name="Tang G.D."/>
            <person name="Zhang D."/>
            <person name="Sun W.H."/>
            <person name="Liu D.K."/>
            <person name="Li Y."/>
            <person name="Chen G.Z."/>
            <person name="Liu X.D."/>
            <person name="Liao X.Y."/>
            <person name="Jiang Y.T."/>
            <person name="Yu X."/>
            <person name="Hao Y."/>
            <person name="Huang J."/>
            <person name="Zhao X.W."/>
            <person name="Ke S."/>
            <person name="Chen Y.Y."/>
            <person name="Wu W.L."/>
            <person name="Hsu J.L."/>
            <person name="Lin Y.F."/>
            <person name="Huang M.D."/>
            <person name="Li C.Y."/>
            <person name="Huang L."/>
            <person name="Wang Z.W."/>
            <person name="Zhao X."/>
            <person name="Zhong W.Y."/>
            <person name="Peng D.H."/>
            <person name="Ahmad S."/>
            <person name="Lan S."/>
            <person name="Zhang J.S."/>
            <person name="Tsai W.C."/>
            <person name="Van de Peer Y."/>
            <person name="Liu Z.J."/>
        </authorList>
    </citation>
    <scope>NUCLEOTIDE SEQUENCE</scope>
    <source>
        <strain evidence="2">SCP</strain>
    </source>
</reference>
<dbReference type="EMBL" id="JAUJYN010000003">
    <property type="protein sequence ID" value="KAK1276417.1"/>
    <property type="molecule type" value="Genomic_DNA"/>
</dbReference>
<accession>A0AAV9BJE6</accession>
<evidence type="ECO:0000313" key="2">
    <source>
        <dbReference type="EMBL" id="KAK1276417.1"/>
    </source>
</evidence>
<evidence type="ECO:0000313" key="3">
    <source>
        <dbReference type="Proteomes" id="UP001179952"/>
    </source>
</evidence>
<feature type="transmembrane region" description="Helical" evidence="1">
    <location>
        <begin position="12"/>
        <end position="30"/>
    </location>
</feature>
<proteinExistence type="predicted"/>
<reference evidence="2" key="2">
    <citation type="submission" date="2023-06" db="EMBL/GenBank/DDBJ databases">
        <authorList>
            <person name="Ma L."/>
            <person name="Liu K.-W."/>
            <person name="Li Z."/>
            <person name="Hsiao Y.-Y."/>
            <person name="Qi Y."/>
            <person name="Fu T."/>
            <person name="Tang G."/>
            <person name="Zhang D."/>
            <person name="Sun W.-H."/>
            <person name="Liu D.-K."/>
            <person name="Li Y."/>
            <person name="Chen G.-Z."/>
            <person name="Liu X.-D."/>
            <person name="Liao X.-Y."/>
            <person name="Jiang Y.-T."/>
            <person name="Yu X."/>
            <person name="Hao Y."/>
            <person name="Huang J."/>
            <person name="Zhao X.-W."/>
            <person name="Ke S."/>
            <person name="Chen Y.-Y."/>
            <person name="Wu W.-L."/>
            <person name="Hsu J.-L."/>
            <person name="Lin Y.-F."/>
            <person name="Huang M.-D."/>
            <person name="Li C.-Y."/>
            <person name="Huang L."/>
            <person name="Wang Z.-W."/>
            <person name="Zhao X."/>
            <person name="Zhong W.-Y."/>
            <person name="Peng D.-H."/>
            <person name="Ahmad S."/>
            <person name="Lan S."/>
            <person name="Zhang J.-S."/>
            <person name="Tsai W.-C."/>
            <person name="Van De Peer Y."/>
            <person name="Liu Z.-J."/>
        </authorList>
    </citation>
    <scope>NUCLEOTIDE SEQUENCE</scope>
    <source>
        <strain evidence="2">SCP</strain>
        <tissue evidence="2">Leaves</tissue>
    </source>
</reference>
<name>A0AAV9BJE6_ACOGR</name>
<evidence type="ECO:0000256" key="1">
    <source>
        <dbReference type="SAM" id="Phobius"/>
    </source>
</evidence>
<keyword evidence="1" id="KW-0472">Membrane</keyword>
<keyword evidence="1" id="KW-1133">Transmembrane helix</keyword>
<dbReference type="AlphaFoldDB" id="A0AAV9BJE6"/>